<proteinExistence type="evidence at transcript level"/>
<dbReference type="PANTHER" id="PTHR30096">
    <property type="entry name" value="4,5-DOPA DIOXYGENASE EXTRADIOL-LIKE PROTEIN"/>
    <property type="match status" value="1"/>
</dbReference>
<dbReference type="AlphaFoldDB" id="A0A0G2UYW5"/>
<feature type="non-terminal residue" evidence="2">
    <location>
        <position position="1"/>
    </location>
</feature>
<dbReference type="PANTHER" id="PTHR30096:SF0">
    <property type="entry name" value="4,5-DOPA DIOXYGENASE EXTRADIOL-LIKE PROTEIN"/>
    <property type="match status" value="1"/>
</dbReference>
<dbReference type="EMBL" id="KR376300">
    <property type="protein sequence ID" value="AKI33753.1"/>
    <property type="molecule type" value="mRNA"/>
</dbReference>
<keyword evidence="2" id="KW-0223">Dioxygenase</keyword>
<sequence length="99" mass="11522">ISHGMRNIIIDKSIPARHFMEGWKEKVYLKNPSSILVISAHWETDEPTVNAVDHAEILYDFMNDVPASIYQGLRWLYSIQTDPYFLPNTISDLDVRIFL</sequence>
<dbReference type="GO" id="GO:0051213">
    <property type="term" value="F:dioxygenase activity"/>
    <property type="evidence" value="ECO:0007669"/>
    <property type="project" value="UniProtKB-KW"/>
</dbReference>
<accession>A0A0G2UYW5</accession>
<keyword evidence="1" id="KW-0560">Oxidoreductase</keyword>
<organism evidence="2">
    <name type="scientific">Rivina humilis</name>
    <name type="common">Rougeplant</name>
    <name type="synonym">Rivina laevis</name>
    <dbReference type="NCBI Taxonomy" id="3533"/>
    <lineage>
        <taxon>Eukaryota</taxon>
        <taxon>Viridiplantae</taxon>
        <taxon>Streptophyta</taxon>
        <taxon>Embryophyta</taxon>
        <taxon>Tracheophyta</taxon>
        <taxon>Spermatophyta</taxon>
        <taxon>Magnoliopsida</taxon>
        <taxon>eudicotyledons</taxon>
        <taxon>Gunneridae</taxon>
        <taxon>Pentapetalae</taxon>
        <taxon>Caryophyllales</taxon>
        <taxon>Petiveriaceae</taxon>
        <taxon>Rivineae</taxon>
        <taxon>Rivina</taxon>
    </lineage>
</organism>
<dbReference type="SUPFAM" id="SSF53213">
    <property type="entry name" value="LigB-like"/>
    <property type="match status" value="1"/>
</dbReference>
<reference evidence="2" key="1">
    <citation type="journal article" date="2015" name="New Phytol.">
        <title>Lineage-specific gene radiations underlie the evolution of novel betalain pigmentation in Caryophyllales.</title>
        <authorList>
            <person name="Brockington S.F."/>
            <person name="Yang Y."/>
            <person name="Gandia-Herrero F."/>
            <person name="Covshoff S."/>
            <person name="Hibberd J.M."/>
            <person name="Sage R.F."/>
            <person name="Wong G.K."/>
            <person name="Moore M.J."/>
            <person name="Smith S.A."/>
        </authorList>
    </citation>
    <scope>NUCLEOTIDE SEQUENCE</scope>
    <source>
        <strain evidence="2">MJM1651@c87508_g1_i1_1</strain>
    </source>
</reference>
<dbReference type="Gene3D" id="3.40.830.10">
    <property type="entry name" value="LigB-like"/>
    <property type="match status" value="1"/>
</dbReference>
<evidence type="ECO:0000256" key="1">
    <source>
        <dbReference type="ARBA" id="ARBA00023002"/>
    </source>
</evidence>
<name>A0A0G2UYW5_RIVHU</name>
<evidence type="ECO:0000313" key="2">
    <source>
        <dbReference type="EMBL" id="AKI33753.1"/>
    </source>
</evidence>
<protein>
    <submittedName>
        <fullName evidence="2">4,5-dioxygenase-like protein</fullName>
    </submittedName>
</protein>